<evidence type="ECO:0000256" key="2">
    <source>
        <dbReference type="SAM" id="Phobius"/>
    </source>
</evidence>
<sequence>MYPPTERLVKINNNFFGKLKCRKLTRMDSRQDSIHPFSIRWDLFLVLIIITVTCCSAFERCPYRSCRTCDIEYLTCAVKCCQLSIYIYCCGEYPNGEDKTQDERPSSFPVSIVLGMGAAIILIILLTCILCVIHTKKAKTHRINTHSGANRAIRRMNRNGQEPIALQNSLEMSVIRKPPPYVENPPPYCQTESNINIYGDTFEDVQLPGTAEEINRSHSTLPPPYSETTSTLSAPRDTNFPRY</sequence>
<protein>
    <submittedName>
        <fullName evidence="3">Uncharacterized protein</fullName>
    </submittedName>
</protein>
<proteinExistence type="predicted"/>
<accession>A0AAE0TE23</accession>
<organism evidence="3 4">
    <name type="scientific">Potamilus streckersoni</name>
    <dbReference type="NCBI Taxonomy" id="2493646"/>
    <lineage>
        <taxon>Eukaryota</taxon>
        <taxon>Metazoa</taxon>
        <taxon>Spiralia</taxon>
        <taxon>Lophotrochozoa</taxon>
        <taxon>Mollusca</taxon>
        <taxon>Bivalvia</taxon>
        <taxon>Autobranchia</taxon>
        <taxon>Heteroconchia</taxon>
        <taxon>Palaeoheterodonta</taxon>
        <taxon>Unionida</taxon>
        <taxon>Unionoidea</taxon>
        <taxon>Unionidae</taxon>
        <taxon>Ambleminae</taxon>
        <taxon>Lampsilini</taxon>
        <taxon>Potamilus</taxon>
    </lineage>
</organism>
<evidence type="ECO:0000256" key="1">
    <source>
        <dbReference type="SAM" id="MobiDB-lite"/>
    </source>
</evidence>
<keyword evidence="2" id="KW-1133">Transmembrane helix</keyword>
<dbReference type="EMBL" id="JAEAOA010000156">
    <property type="protein sequence ID" value="KAK3608705.1"/>
    <property type="molecule type" value="Genomic_DNA"/>
</dbReference>
<gene>
    <name evidence="3" type="ORF">CHS0354_001640</name>
</gene>
<reference evidence="3" key="3">
    <citation type="submission" date="2023-05" db="EMBL/GenBank/DDBJ databases">
        <authorList>
            <person name="Smith C.H."/>
        </authorList>
    </citation>
    <scope>NUCLEOTIDE SEQUENCE</scope>
    <source>
        <strain evidence="3">CHS0354</strain>
        <tissue evidence="3">Mantle</tissue>
    </source>
</reference>
<keyword evidence="2" id="KW-0472">Membrane</keyword>
<feature type="transmembrane region" description="Helical" evidence="2">
    <location>
        <begin position="108"/>
        <end position="133"/>
    </location>
</feature>
<reference evidence="3" key="1">
    <citation type="journal article" date="2021" name="Genome Biol. Evol.">
        <title>A High-Quality Reference Genome for a Parasitic Bivalve with Doubly Uniparental Inheritance (Bivalvia: Unionida).</title>
        <authorList>
            <person name="Smith C.H."/>
        </authorList>
    </citation>
    <scope>NUCLEOTIDE SEQUENCE</scope>
    <source>
        <strain evidence="3">CHS0354</strain>
    </source>
</reference>
<evidence type="ECO:0000313" key="4">
    <source>
        <dbReference type="Proteomes" id="UP001195483"/>
    </source>
</evidence>
<comment type="caution">
    <text evidence="3">The sequence shown here is derived from an EMBL/GenBank/DDBJ whole genome shotgun (WGS) entry which is preliminary data.</text>
</comment>
<feature type="region of interest" description="Disordered" evidence="1">
    <location>
        <begin position="215"/>
        <end position="243"/>
    </location>
</feature>
<name>A0AAE0TE23_9BIVA</name>
<keyword evidence="4" id="KW-1185">Reference proteome</keyword>
<keyword evidence="2" id="KW-0812">Transmembrane</keyword>
<evidence type="ECO:0000313" key="3">
    <source>
        <dbReference type="EMBL" id="KAK3608705.1"/>
    </source>
</evidence>
<reference evidence="3" key="2">
    <citation type="journal article" date="2021" name="Genome Biol. Evol.">
        <title>Developing a high-quality reference genome for a parasitic bivalve with doubly uniparental inheritance (Bivalvia: Unionida).</title>
        <authorList>
            <person name="Smith C.H."/>
        </authorList>
    </citation>
    <scope>NUCLEOTIDE SEQUENCE</scope>
    <source>
        <strain evidence="3">CHS0354</strain>
        <tissue evidence="3">Mantle</tissue>
    </source>
</reference>
<dbReference type="AlphaFoldDB" id="A0AAE0TE23"/>
<dbReference type="Proteomes" id="UP001195483">
    <property type="component" value="Unassembled WGS sequence"/>
</dbReference>